<proteinExistence type="predicted"/>
<name>A0A0E9U7N9_ANGAN</name>
<sequence length="30" mass="3343">MGGRLGVWSRGTERETEGKTSKSWGILLHL</sequence>
<dbReference type="AlphaFoldDB" id="A0A0E9U7N9"/>
<evidence type="ECO:0000256" key="1">
    <source>
        <dbReference type="SAM" id="MobiDB-lite"/>
    </source>
</evidence>
<feature type="compositionally biased region" description="Basic and acidic residues" evidence="1">
    <location>
        <begin position="11"/>
        <end position="20"/>
    </location>
</feature>
<organism evidence="2">
    <name type="scientific">Anguilla anguilla</name>
    <name type="common">European freshwater eel</name>
    <name type="synonym">Muraena anguilla</name>
    <dbReference type="NCBI Taxonomy" id="7936"/>
    <lineage>
        <taxon>Eukaryota</taxon>
        <taxon>Metazoa</taxon>
        <taxon>Chordata</taxon>
        <taxon>Craniata</taxon>
        <taxon>Vertebrata</taxon>
        <taxon>Euteleostomi</taxon>
        <taxon>Actinopterygii</taxon>
        <taxon>Neopterygii</taxon>
        <taxon>Teleostei</taxon>
        <taxon>Anguilliformes</taxon>
        <taxon>Anguillidae</taxon>
        <taxon>Anguilla</taxon>
    </lineage>
</organism>
<dbReference type="EMBL" id="GBXM01046658">
    <property type="protein sequence ID" value="JAH61919.1"/>
    <property type="molecule type" value="Transcribed_RNA"/>
</dbReference>
<reference evidence="2" key="2">
    <citation type="journal article" date="2015" name="Fish Shellfish Immunol.">
        <title>Early steps in the European eel (Anguilla anguilla)-Vibrio vulnificus interaction in the gills: Role of the RtxA13 toxin.</title>
        <authorList>
            <person name="Callol A."/>
            <person name="Pajuelo D."/>
            <person name="Ebbesson L."/>
            <person name="Teles M."/>
            <person name="MacKenzie S."/>
            <person name="Amaro C."/>
        </authorList>
    </citation>
    <scope>NUCLEOTIDE SEQUENCE</scope>
</reference>
<accession>A0A0E9U7N9</accession>
<evidence type="ECO:0000313" key="2">
    <source>
        <dbReference type="EMBL" id="JAH61919.1"/>
    </source>
</evidence>
<feature type="region of interest" description="Disordered" evidence="1">
    <location>
        <begin position="1"/>
        <end position="24"/>
    </location>
</feature>
<reference evidence="2" key="1">
    <citation type="submission" date="2014-11" db="EMBL/GenBank/DDBJ databases">
        <authorList>
            <person name="Amaro Gonzalez C."/>
        </authorList>
    </citation>
    <scope>NUCLEOTIDE SEQUENCE</scope>
</reference>
<protein>
    <submittedName>
        <fullName evidence="2">Uncharacterized protein</fullName>
    </submittedName>
</protein>